<accession>A0A4R0P872</accession>
<proteinExistence type="predicted"/>
<protein>
    <recommendedName>
        <fullName evidence="3">SMI1 / KNR4 family (SUKH-1)</fullName>
    </recommendedName>
</protein>
<dbReference type="OrthoDB" id="8794977at2"/>
<comment type="caution">
    <text evidence="1">The sequence shown here is derived from an EMBL/GenBank/DDBJ whole genome shotgun (WGS) entry which is preliminary data.</text>
</comment>
<dbReference type="Proteomes" id="UP000291485">
    <property type="component" value="Unassembled WGS sequence"/>
</dbReference>
<sequence length="177" mass="20982">MLTIKSSSEIINELLSDKQAIRNFPKSLTFPFNKLYIDLTTQISTTEISSECILFDSVAAVNETKEFVDPDYWIENYPKADIDKFWVFAQNGQGDLWLFDREDNIYFYDHNQAQMADENFLNLDLNFEKWLRFADLNRQLDQIYDIENEIDEELKVEYKTKLNELSKALLAKYPFDI</sequence>
<organism evidence="1 2">
    <name type="scientific">Pedobacter frigidisoli</name>
    <dbReference type="NCBI Taxonomy" id="2530455"/>
    <lineage>
        <taxon>Bacteria</taxon>
        <taxon>Pseudomonadati</taxon>
        <taxon>Bacteroidota</taxon>
        <taxon>Sphingobacteriia</taxon>
        <taxon>Sphingobacteriales</taxon>
        <taxon>Sphingobacteriaceae</taxon>
        <taxon>Pedobacter</taxon>
    </lineage>
</organism>
<dbReference type="RefSeq" id="WP_131556594.1">
    <property type="nucleotide sequence ID" value="NZ_SJSN01000002.1"/>
</dbReference>
<dbReference type="AlphaFoldDB" id="A0A4R0P872"/>
<dbReference type="Gene3D" id="3.40.1580.10">
    <property type="entry name" value="SMI1/KNR4-like"/>
    <property type="match status" value="1"/>
</dbReference>
<keyword evidence="2" id="KW-1185">Reference proteome</keyword>
<reference evidence="1 2" key="1">
    <citation type="submission" date="2019-02" db="EMBL/GenBank/DDBJ databases">
        <title>Pedobacter sp. RP-3-11 sp. nov., isolated from Arctic soil.</title>
        <authorList>
            <person name="Dahal R.H."/>
        </authorList>
    </citation>
    <scope>NUCLEOTIDE SEQUENCE [LARGE SCALE GENOMIC DNA]</scope>
    <source>
        <strain evidence="1 2">RP-3-11</strain>
    </source>
</reference>
<evidence type="ECO:0000313" key="1">
    <source>
        <dbReference type="EMBL" id="TCD12114.1"/>
    </source>
</evidence>
<gene>
    <name evidence="1" type="ORF">EZ449_03600</name>
</gene>
<evidence type="ECO:0008006" key="3">
    <source>
        <dbReference type="Google" id="ProtNLM"/>
    </source>
</evidence>
<name>A0A4R0P872_9SPHI</name>
<dbReference type="EMBL" id="SJSN01000002">
    <property type="protein sequence ID" value="TCD12114.1"/>
    <property type="molecule type" value="Genomic_DNA"/>
</dbReference>
<evidence type="ECO:0000313" key="2">
    <source>
        <dbReference type="Proteomes" id="UP000291485"/>
    </source>
</evidence>
<dbReference type="InterPro" id="IPR037883">
    <property type="entry name" value="Knr4/Smi1-like_sf"/>
</dbReference>